<dbReference type="Pfam" id="PF03972">
    <property type="entry name" value="MmgE_PrpD_N"/>
    <property type="match status" value="1"/>
</dbReference>
<dbReference type="Proteomes" id="UP001629246">
    <property type="component" value="Unassembled WGS sequence"/>
</dbReference>
<gene>
    <name evidence="4" type="ORF">PQR62_11045</name>
</gene>
<evidence type="ECO:0000259" key="2">
    <source>
        <dbReference type="Pfam" id="PF03972"/>
    </source>
</evidence>
<dbReference type="SUPFAM" id="SSF103378">
    <property type="entry name" value="2-methylcitrate dehydratase PrpD"/>
    <property type="match status" value="1"/>
</dbReference>
<dbReference type="InterPro" id="IPR042183">
    <property type="entry name" value="MmgE/PrpD_sf_1"/>
</dbReference>
<keyword evidence="5" id="KW-1185">Reference proteome</keyword>
<dbReference type="Pfam" id="PF19305">
    <property type="entry name" value="MmgE_PrpD_C"/>
    <property type="match status" value="1"/>
</dbReference>
<dbReference type="PANTHER" id="PTHR16943">
    <property type="entry name" value="2-METHYLCITRATE DEHYDRATASE-RELATED"/>
    <property type="match status" value="1"/>
</dbReference>
<dbReference type="InterPro" id="IPR036148">
    <property type="entry name" value="MmgE/PrpD_sf"/>
</dbReference>
<dbReference type="InterPro" id="IPR045336">
    <property type="entry name" value="MmgE_PrpD_N"/>
</dbReference>
<dbReference type="EMBL" id="JAQQFM010000004">
    <property type="protein sequence ID" value="MFL9924804.1"/>
    <property type="molecule type" value="Genomic_DNA"/>
</dbReference>
<feature type="domain" description="MmgE/PrpD N-terminal" evidence="2">
    <location>
        <begin position="14"/>
        <end position="251"/>
    </location>
</feature>
<name>A0ABW9A8Q5_9BURK</name>
<evidence type="ECO:0000256" key="1">
    <source>
        <dbReference type="ARBA" id="ARBA00006174"/>
    </source>
</evidence>
<evidence type="ECO:0000259" key="3">
    <source>
        <dbReference type="Pfam" id="PF19305"/>
    </source>
</evidence>
<dbReference type="Gene3D" id="1.10.4100.10">
    <property type="entry name" value="2-methylcitrate dehydratase PrpD"/>
    <property type="match status" value="1"/>
</dbReference>
<evidence type="ECO:0000313" key="5">
    <source>
        <dbReference type="Proteomes" id="UP001629246"/>
    </source>
</evidence>
<dbReference type="InterPro" id="IPR045337">
    <property type="entry name" value="MmgE_PrpD_C"/>
</dbReference>
<dbReference type="InterPro" id="IPR042188">
    <property type="entry name" value="MmgE/PrpD_sf_2"/>
</dbReference>
<dbReference type="PANTHER" id="PTHR16943:SF8">
    <property type="entry name" value="2-METHYLCITRATE DEHYDRATASE"/>
    <property type="match status" value="1"/>
</dbReference>
<feature type="domain" description="MmgE/PrpD C-terminal" evidence="3">
    <location>
        <begin position="278"/>
        <end position="431"/>
    </location>
</feature>
<comment type="similarity">
    <text evidence="1">Belongs to the PrpD family.</text>
</comment>
<reference evidence="4 5" key="1">
    <citation type="journal article" date="2024" name="Chem. Sci.">
        <title>Discovery of megapolipeptins by genome mining of a Burkholderiales bacteria collection.</title>
        <authorList>
            <person name="Paulo B.S."/>
            <person name="Recchia M.J.J."/>
            <person name="Lee S."/>
            <person name="Fergusson C.H."/>
            <person name="Romanowski S.B."/>
            <person name="Hernandez A."/>
            <person name="Krull N."/>
            <person name="Liu D.Y."/>
            <person name="Cavanagh H."/>
            <person name="Bos A."/>
            <person name="Gray C.A."/>
            <person name="Murphy B.T."/>
            <person name="Linington R.G."/>
            <person name="Eustaquio A.S."/>
        </authorList>
    </citation>
    <scope>NUCLEOTIDE SEQUENCE [LARGE SCALE GENOMIC DNA]</scope>
    <source>
        <strain evidence="4 5">RL21-008-BIB-A</strain>
    </source>
</reference>
<protein>
    <submittedName>
        <fullName evidence="4">MmgE/PrpD family protein</fullName>
    </submittedName>
</protein>
<dbReference type="RefSeq" id="WP_408157777.1">
    <property type="nucleotide sequence ID" value="NZ_JAQQFM010000004.1"/>
</dbReference>
<evidence type="ECO:0000313" key="4">
    <source>
        <dbReference type="EMBL" id="MFL9924804.1"/>
    </source>
</evidence>
<proteinExistence type="inferred from homology"/>
<organism evidence="4 5">
    <name type="scientific">Herbaspirillum lusitanum</name>
    <dbReference type="NCBI Taxonomy" id="213312"/>
    <lineage>
        <taxon>Bacteria</taxon>
        <taxon>Pseudomonadati</taxon>
        <taxon>Pseudomonadota</taxon>
        <taxon>Betaproteobacteria</taxon>
        <taxon>Burkholderiales</taxon>
        <taxon>Oxalobacteraceae</taxon>
        <taxon>Herbaspirillum</taxon>
    </lineage>
</organism>
<sequence length="463" mass="48536">MSIPPSDNTTAIDKLADWIVGLQPEQVPASVQHIAITCLIDTLGVMIAGAASRVAAIARAAAADESGSNSGTCTVFGASRYMVASAAAFANGTAAHALDFDDNCYAGFVHGSAVIAPAALAVAQHIDASGRDLLTAFIVGSECEYAVGAASRSVLYETGWWTTGVLGPIGACAAAAWLLRLNRMQTAAALGLAVAAAGGLKAGFGTDAKALMAGRAAQAGVNAAMLARHGATGPAHAFEHHNGFARLFNQGVFDVNKLDRLGREWSLESPGVDIKRIPVCLSSHAAVDAALELLHENGFSLDEIASITCDVPPIVIANLVYQQPATRQEAQFSMQFAIAISLLYGTLGLEHLNPTALKDERVIGLMQIIDMHQGAQWESRELLAIAPEGAQVVITLKNGRRYERFRAAARGTAADPLSREEIEEKFLRCLAAGERQDGPILLANLHALSMLASCRALVPARGR</sequence>
<dbReference type="Gene3D" id="3.30.1330.120">
    <property type="entry name" value="2-methylcitrate dehydratase PrpD"/>
    <property type="match status" value="1"/>
</dbReference>
<accession>A0ABW9A8Q5</accession>
<comment type="caution">
    <text evidence="4">The sequence shown here is derived from an EMBL/GenBank/DDBJ whole genome shotgun (WGS) entry which is preliminary data.</text>
</comment>
<dbReference type="InterPro" id="IPR005656">
    <property type="entry name" value="MmgE_PrpD"/>
</dbReference>